<feature type="region of interest" description="Disordered" evidence="1">
    <location>
        <begin position="499"/>
        <end position="540"/>
    </location>
</feature>
<dbReference type="CDD" id="cd02947">
    <property type="entry name" value="TRX_family"/>
    <property type="match status" value="1"/>
</dbReference>
<dbReference type="KEGG" id="sdyn:Mal52_11310"/>
<dbReference type="GO" id="GO:0015035">
    <property type="term" value="F:protein-disulfide reductase activity"/>
    <property type="evidence" value="ECO:0007669"/>
    <property type="project" value="TreeGrafter"/>
</dbReference>
<organism evidence="3 4">
    <name type="scientific">Symmachiella dynata</name>
    <dbReference type="NCBI Taxonomy" id="2527995"/>
    <lineage>
        <taxon>Bacteria</taxon>
        <taxon>Pseudomonadati</taxon>
        <taxon>Planctomycetota</taxon>
        <taxon>Planctomycetia</taxon>
        <taxon>Planctomycetales</taxon>
        <taxon>Planctomycetaceae</taxon>
        <taxon>Symmachiella</taxon>
    </lineage>
</organism>
<dbReference type="Pfam" id="PF13365">
    <property type="entry name" value="Trypsin_2"/>
    <property type="match status" value="1"/>
</dbReference>
<dbReference type="PANTHER" id="PTHR45663">
    <property type="entry name" value="GEO12009P1"/>
    <property type="match status" value="1"/>
</dbReference>
<proteinExistence type="predicted"/>
<dbReference type="SUPFAM" id="SSF52833">
    <property type="entry name" value="Thioredoxin-like"/>
    <property type="match status" value="1"/>
</dbReference>
<dbReference type="PANTHER" id="PTHR45663:SF11">
    <property type="entry name" value="GEO12009P1"/>
    <property type="match status" value="1"/>
</dbReference>
<evidence type="ECO:0000313" key="3">
    <source>
        <dbReference type="EMBL" id="QDU42664.1"/>
    </source>
</evidence>
<dbReference type="RefSeq" id="WP_145374682.1">
    <property type="nucleotide sequence ID" value="NZ_CP036276.1"/>
</dbReference>
<dbReference type="PROSITE" id="PS51352">
    <property type="entry name" value="THIOREDOXIN_2"/>
    <property type="match status" value="1"/>
</dbReference>
<evidence type="ECO:0000259" key="2">
    <source>
        <dbReference type="PROSITE" id="PS51352"/>
    </source>
</evidence>
<accession>A0A517ZJL8</accession>
<dbReference type="GO" id="GO:0005737">
    <property type="term" value="C:cytoplasm"/>
    <property type="evidence" value="ECO:0007669"/>
    <property type="project" value="TreeGrafter"/>
</dbReference>
<feature type="compositionally biased region" description="Low complexity" evidence="1">
    <location>
        <begin position="117"/>
        <end position="130"/>
    </location>
</feature>
<evidence type="ECO:0000313" key="4">
    <source>
        <dbReference type="Proteomes" id="UP000319383"/>
    </source>
</evidence>
<name>A0A517ZJL8_9PLAN</name>
<dbReference type="AlphaFoldDB" id="A0A517ZJL8"/>
<protein>
    <submittedName>
        <fullName evidence="3">Thioredoxin-like protein</fullName>
    </submittedName>
</protein>
<dbReference type="Proteomes" id="UP000319383">
    <property type="component" value="Chromosome"/>
</dbReference>
<sequence>MVTSQLLVMSALVLGATPRGVVYEFTASWCGPCQQMSPMVSRLERQGLPIKKIDVDKYRAFSAKYNVTSIPAFVLVIDGKEAQRIVGATNEAKLREMFAKIPREAAPSKTGAEVQLASSRSPAAPAGRGRVSPRSKKGRFRIPFLGKADDEPEIDISEATVRANIDEGDDAPAASQIATPMEASVRIRANNGTGINYGSGTIISSGNGRTMVLTCGHICRGMVKSGTMEIDVFSGKQRKTYVGKVVAYNEKADVGLLEFPSDENFPYTPVAPVGHGVKKGQAVASVGCGGGDDPTLQQHRVVSLNRYLGPDNIECTGEPIEGRSGGGLFDEHGAVVGVCFARDPQDHRGLYAGLKPIQQLLDRCQLSHLYQPKTTTESNAPVIVDNTEDNLGDEIVLNDEDEQERVYTAEDLEGAVAASEAAAMDELTSGVTDLDALQEALSKVGEAEVVCVVRPINNPRAASRVVILNRASDKFVKYLTNELESDPMYNTTSLRKNFSAKKKTTNPNSPPVAQPKRTTTAAKTPTAAKILRPYRRQRAK</sequence>
<dbReference type="Gene3D" id="2.40.10.120">
    <property type="match status" value="1"/>
</dbReference>
<dbReference type="InterPro" id="IPR013766">
    <property type="entry name" value="Thioredoxin_domain"/>
</dbReference>
<dbReference type="InterPro" id="IPR009003">
    <property type="entry name" value="Peptidase_S1_PA"/>
</dbReference>
<dbReference type="Gene3D" id="3.40.30.10">
    <property type="entry name" value="Glutaredoxin"/>
    <property type="match status" value="1"/>
</dbReference>
<dbReference type="Pfam" id="PF00085">
    <property type="entry name" value="Thioredoxin"/>
    <property type="match status" value="1"/>
</dbReference>
<dbReference type="InterPro" id="IPR036249">
    <property type="entry name" value="Thioredoxin-like_sf"/>
</dbReference>
<feature type="region of interest" description="Disordered" evidence="1">
    <location>
        <begin position="105"/>
        <end position="136"/>
    </location>
</feature>
<gene>
    <name evidence="3" type="ORF">Mal52_11310</name>
</gene>
<evidence type="ECO:0000256" key="1">
    <source>
        <dbReference type="SAM" id="MobiDB-lite"/>
    </source>
</evidence>
<keyword evidence="4" id="KW-1185">Reference proteome</keyword>
<feature type="compositionally biased region" description="Low complexity" evidence="1">
    <location>
        <begin position="514"/>
        <end position="529"/>
    </location>
</feature>
<dbReference type="SUPFAM" id="SSF50494">
    <property type="entry name" value="Trypsin-like serine proteases"/>
    <property type="match status" value="1"/>
</dbReference>
<reference evidence="3 4" key="1">
    <citation type="submission" date="2019-02" db="EMBL/GenBank/DDBJ databases">
        <title>Deep-cultivation of Planctomycetes and their phenomic and genomic characterization uncovers novel biology.</title>
        <authorList>
            <person name="Wiegand S."/>
            <person name="Jogler M."/>
            <person name="Boedeker C."/>
            <person name="Pinto D."/>
            <person name="Vollmers J."/>
            <person name="Rivas-Marin E."/>
            <person name="Kohn T."/>
            <person name="Peeters S.H."/>
            <person name="Heuer A."/>
            <person name="Rast P."/>
            <person name="Oberbeckmann S."/>
            <person name="Bunk B."/>
            <person name="Jeske O."/>
            <person name="Meyerdierks A."/>
            <person name="Storesund J.E."/>
            <person name="Kallscheuer N."/>
            <person name="Luecker S."/>
            <person name="Lage O.M."/>
            <person name="Pohl T."/>
            <person name="Merkel B.J."/>
            <person name="Hornburger P."/>
            <person name="Mueller R.-W."/>
            <person name="Bruemmer F."/>
            <person name="Labrenz M."/>
            <person name="Spormann A.M."/>
            <person name="Op den Camp H."/>
            <person name="Overmann J."/>
            <person name="Amann R."/>
            <person name="Jetten M.S.M."/>
            <person name="Mascher T."/>
            <person name="Medema M.H."/>
            <person name="Devos D.P."/>
            <person name="Kaster A.-K."/>
            <person name="Ovreas L."/>
            <person name="Rohde M."/>
            <person name="Galperin M.Y."/>
            <person name="Jogler C."/>
        </authorList>
    </citation>
    <scope>NUCLEOTIDE SEQUENCE [LARGE SCALE GENOMIC DNA]</scope>
    <source>
        <strain evidence="3 4">Mal52</strain>
    </source>
</reference>
<feature type="domain" description="Thioredoxin" evidence="2">
    <location>
        <begin position="1"/>
        <end position="103"/>
    </location>
</feature>
<dbReference type="EMBL" id="CP036276">
    <property type="protein sequence ID" value="QDU42664.1"/>
    <property type="molecule type" value="Genomic_DNA"/>
</dbReference>